<name>A0A2P2BXA9_9ZZZZ</name>
<dbReference type="InterPro" id="IPR025487">
    <property type="entry name" value="DUF4379"/>
</dbReference>
<feature type="domain" description="Treble clef zinc finger" evidence="1">
    <location>
        <begin position="343"/>
        <end position="398"/>
    </location>
</feature>
<protein>
    <recommendedName>
        <fullName evidence="1">Treble clef zinc finger domain-containing protein</fullName>
    </recommendedName>
</protein>
<dbReference type="Pfam" id="PF14311">
    <property type="entry name" value="DUF4379"/>
    <property type="match status" value="3"/>
</dbReference>
<proteinExistence type="predicted"/>
<organism evidence="2">
    <name type="scientific">metagenome</name>
    <dbReference type="NCBI Taxonomy" id="256318"/>
    <lineage>
        <taxon>unclassified sequences</taxon>
        <taxon>metagenomes</taxon>
    </lineage>
</organism>
<dbReference type="EMBL" id="CZKA01000007">
    <property type="protein sequence ID" value="CUR54380.1"/>
    <property type="molecule type" value="Genomic_DNA"/>
</dbReference>
<accession>A0A2P2BXA9</accession>
<gene>
    <name evidence="2" type="ORF">NOCA2150122</name>
</gene>
<evidence type="ECO:0000313" key="2">
    <source>
        <dbReference type="EMBL" id="CUR54380.1"/>
    </source>
</evidence>
<dbReference type="AlphaFoldDB" id="A0A2P2BXA9"/>
<sequence>MTTLQTQACSEPGCLNPAAYRTRTKPTWCDGHITSILHRGGLVPLEPFTKPTAYRLTRCTSCGCEAHYRFEYVLDRNKIGEATCRACHWRSWAAEARGLQGGHAKSEPVSEDTAKDHAAKNGYEYLGSLTRPSLPDDPHRVRCLRCGRISAKRLGDIGWGCSCLTNPRRERQTRKPAGSKKKDLLKDSGLAVLGWWDHDRNDSATWNTVTAKARREAHWRCPDCGREFTEKVCDMTAYPSCPDCAVKRRAEWEVEYARLKQTPVAAIPDLLAAWADEADPAMVMVAGDLRVRRFRCPAGHHPRLSPHSFMRAGCPSCRGNATRTQRLEAVAVDPETHTMNREIASQFHPTLNGKIRLETISPDSRRILSWTDAECGHTWQASPREREKGQRPRCPECRSILDSLAYHFPELAAEWSDANPLTAWQVRPSGQTTFVPEWICANNPAHAWQAPLTSRTAGAGCPECRETGKSKVELDHHAAAETIFGSAASGRPVVSEAFKRRARWLVDVVVDLPDGRKVAIEYDGAYWHADKAEIDTAKSVDLLAAGYLVARLREHPLPPLGVTDPGYVEFVVHATAPDAHGVIAKVKDWVDA</sequence>
<dbReference type="PANTHER" id="PTHR37317:SF1">
    <property type="entry name" value="ZINC-RIBBON DOMAIN-CONTAINING PROTEIN-RELATED"/>
    <property type="match status" value="1"/>
</dbReference>
<dbReference type="Gene3D" id="3.40.960.10">
    <property type="entry name" value="VSR Endonuclease"/>
    <property type="match status" value="1"/>
</dbReference>
<reference evidence="2" key="1">
    <citation type="submission" date="2015-08" db="EMBL/GenBank/DDBJ databases">
        <authorList>
            <person name="Babu N.S."/>
            <person name="Beckwith C.J."/>
            <person name="Beseler K.G."/>
            <person name="Brison A."/>
            <person name="Carone J.V."/>
            <person name="Caskin T.P."/>
            <person name="Diamond M."/>
            <person name="Durham M.E."/>
            <person name="Foxe J.M."/>
            <person name="Go M."/>
            <person name="Henderson B.A."/>
            <person name="Jones I.B."/>
            <person name="McGettigan J.A."/>
            <person name="Micheletti S.J."/>
            <person name="Nasrallah M.E."/>
            <person name="Ortiz D."/>
            <person name="Piller C.R."/>
            <person name="Privatt S.R."/>
            <person name="Schneider S.L."/>
            <person name="Sharp S."/>
            <person name="Smith T.C."/>
            <person name="Stanton J.D."/>
            <person name="Ullery H.E."/>
            <person name="Wilson R.J."/>
            <person name="Serrano M.G."/>
            <person name="Buck G."/>
            <person name="Lee V."/>
            <person name="Wang Y."/>
            <person name="Carvalho R."/>
            <person name="Voegtly L."/>
            <person name="Shi R."/>
            <person name="Duckworth R."/>
            <person name="Johnson A."/>
            <person name="Loviza R."/>
            <person name="Walstead R."/>
            <person name="Shah Z."/>
            <person name="Kiflezghi M."/>
            <person name="Wade K."/>
            <person name="Ball S.L."/>
            <person name="Bradley K.W."/>
            <person name="Asai D.J."/>
            <person name="Bowman C.A."/>
            <person name="Russell D.A."/>
            <person name="Pope W.H."/>
            <person name="Jacobs-Sera D."/>
            <person name="Hendrix R.W."/>
            <person name="Hatfull G.F."/>
        </authorList>
    </citation>
    <scope>NUCLEOTIDE SEQUENCE</scope>
</reference>
<feature type="domain" description="Treble clef zinc finger" evidence="1">
    <location>
        <begin position="195"/>
        <end position="245"/>
    </location>
</feature>
<feature type="domain" description="Treble clef zinc finger" evidence="1">
    <location>
        <begin position="411"/>
        <end position="466"/>
    </location>
</feature>
<dbReference type="PANTHER" id="PTHR37317">
    <property type="entry name" value="BLR8090 PROTEIN"/>
    <property type="match status" value="1"/>
</dbReference>
<evidence type="ECO:0000259" key="1">
    <source>
        <dbReference type="Pfam" id="PF14311"/>
    </source>
</evidence>